<protein>
    <submittedName>
        <fullName evidence="1">SnoaL-like domain protein</fullName>
    </submittedName>
</protein>
<gene>
    <name evidence="1" type="ORF">C731_4519</name>
</gene>
<accession>K5BA19</accession>
<proteinExistence type="predicted"/>
<dbReference type="AlphaFoldDB" id="K5BA19"/>
<evidence type="ECO:0000313" key="1">
    <source>
        <dbReference type="EMBL" id="EKF21470.1"/>
    </source>
</evidence>
<dbReference type="InterPro" id="IPR032710">
    <property type="entry name" value="NTF2-like_dom_sf"/>
</dbReference>
<dbReference type="Proteomes" id="UP000006265">
    <property type="component" value="Unassembled WGS sequence"/>
</dbReference>
<reference evidence="1 2" key="1">
    <citation type="journal article" date="2012" name="J. Bacteriol.">
        <title>Genome sequence of Mycobacterium hassiacum DSM 44199, a rare source of heat-stable mycobacterial proteins.</title>
        <authorList>
            <person name="Tiago I."/>
            <person name="Maranha A."/>
            <person name="Mendes V."/>
            <person name="Alarico S."/>
            <person name="Moynihan P.J."/>
            <person name="Clarke A.J."/>
            <person name="Macedo-Ribeiro S."/>
            <person name="Pereira P.J."/>
            <person name="Empadinhas N."/>
        </authorList>
    </citation>
    <scope>NUCLEOTIDE SEQUENCE [LARGE SCALE GENOMIC DNA]</scope>
    <source>
        <strain evidence="2">DSM 44199 / CIP 105218 / JCM 12690 / 3849</strain>
    </source>
</reference>
<dbReference type="InterPro" id="IPR037401">
    <property type="entry name" value="SnoaL-like"/>
</dbReference>
<dbReference type="Gene3D" id="3.10.450.50">
    <property type="match status" value="1"/>
</dbReference>
<dbReference type="EMBL" id="AMRA01000134">
    <property type="protein sequence ID" value="EKF21470.1"/>
    <property type="molecule type" value="Genomic_DNA"/>
</dbReference>
<dbReference type="SUPFAM" id="SSF54427">
    <property type="entry name" value="NTF2-like"/>
    <property type="match status" value="1"/>
</dbReference>
<dbReference type="Pfam" id="PF13577">
    <property type="entry name" value="SnoaL_4"/>
    <property type="match status" value="1"/>
</dbReference>
<organism evidence="1 2">
    <name type="scientific">Mycolicibacterium hassiacum (strain DSM 44199 / CIP 105218 / JCM 12690 / 3849)</name>
    <name type="common">Mycobacterium hassiacum</name>
    <dbReference type="NCBI Taxonomy" id="1122247"/>
    <lineage>
        <taxon>Bacteria</taxon>
        <taxon>Bacillati</taxon>
        <taxon>Actinomycetota</taxon>
        <taxon>Actinomycetes</taxon>
        <taxon>Mycobacteriales</taxon>
        <taxon>Mycobacteriaceae</taxon>
        <taxon>Mycolicibacterium</taxon>
    </lineage>
</organism>
<dbReference type="OrthoDB" id="981191at2"/>
<dbReference type="RefSeq" id="WP_005631951.1">
    <property type="nucleotide sequence ID" value="NZ_AMRA01000134.1"/>
</dbReference>
<evidence type="ECO:0000313" key="2">
    <source>
        <dbReference type="Proteomes" id="UP000006265"/>
    </source>
</evidence>
<comment type="caution">
    <text evidence="1">The sequence shown here is derived from an EMBL/GenBank/DDBJ whole genome shotgun (WGS) entry which is preliminary data.</text>
</comment>
<name>K5BA19_MYCHD</name>
<dbReference type="PATRIC" id="fig|1122247.3.peg.4331"/>
<sequence length="105" mass="11504">MIDSWRQLLPGFDATQHLTGPIVATTADAGACCGTTVRGHHTLIRQGRTSVWMVAGRYRVSLVRVDGVWRISGITLKVSYEQGDRELVERAQERVAPGRGGRTSV</sequence>
<dbReference type="STRING" id="1122247.GCA_000379865_03065"/>
<keyword evidence="2" id="KW-1185">Reference proteome</keyword>